<evidence type="ECO:0000256" key="4">
    <source>
        <dbReference type="ARBA" id="ARBA00037921"/>
    </source>
</evidence>
<sequence length="489" mass="51279">MSVPGSLFIDGTWQDARSGRVLRVLDPFDGSLVAAHDAATPGDVDRAVAAARAAFESGKWSGLPAAERADLLHRTADLLVRDREHVALLETRDTGKTLRESRADVDDVVAVLRYYAGLAVVDVSRVVDAGPGVDSRVVAEPAGVCALVTPWNYPLLEISWKLAPALAAGCTAVVKPSELTPLTTAHLLSLLAEAGLPSGVVNLVLGDGEVGAALVAHPGVDLVSFTGGTATGRAVLRAAADTVKRVHCELGGKNPNVVFPDVDVDVAVDNALYAAFLHAGQVCSAGSRLIVHADVHDAVVAGLVAGAEAIRLGDGRDERTQSGPLISAAQRARTEGMVAGALADGAVLAAGGRRPEDPALRDGFFYRPTVLTGCRRDTAVVREEVFGPVLTVETFTDEQEAVALANDTVYGLAGAVWTGDDERAERVAAALRCGTVWINDYHPYVPGAEWGGRGQSGVGRELGPTGLAEYRELKHVWRRRSPGRSGWLD</sequence>
<dbReference type="InterPro" id="IPR016162">
    <property type="entry name" value="Ald_DH_N"/>
</dbReference>
<evidence type="ECO:0000313" key="6">
    <source>
        <dbReference type="EMBL" id="MFC4695252.1"/>
    </source>
</evidence>
<evidence type="ECO:0000259" key="5">
    <source>
        <dbReference type="Pfam" id="PF00171"/>
    </source>
</evidence>
<keyword evidence="3" id="KW-0520">NAD</keyword>
<dbReference type="PANTHER" id="PTHR43860">
    <property type="entry name" value="BETAINE ALDEHYDE DEHYDROGENASE"/>
    <property type="match status" value="1"/>
</dbReference>
<dbReference type="Gene3D" id="3.40.309.10">
    <property type="entry name" value="Aldehyde Dehydrogenase, Chain A, domain 2"/>
    <property type="match status" value="1"/>
</dbReference>
<dbReference type="Gene3D" id="3.40.605.10">
    <property type="entry name" value="Aldehyde Dehydrogenase, Chain A, domain 1"/>
    <property type="match status" value="1"/>
</dbReference>
<accession>A0ABV9LP27</accession>
<dbReference type="InterPro" id="IPR016160">
    <property type="entry name" value="Ald_DH_CS_CYS"/>
</dbReference>
<reference evidence="7" key="1">
    <citation type="journal article" date="2019" name="Int. J. Syst. Evol. Microbiol.">
        <title>The Global Catalogue of Microorganisms (GCM) 10K type strain sequencing project: providing services to taxonomists for standard genome sequencing and annotation.</title>
        <authorList>
            <consortium name="The Broad Institute Genomics Platform"/>
            <consortium name="The Broad Institute Genome Sequencing Center for Infectious Disease"/>
            <person name="Wu L."/>
            <person name="Ma J."/>
        </authorList>
    </citation>
    <scope>NUCLEOTIDE SEQUENCE [LARGE SCALE GENOMIC DNA]</scope>
    <source>
        <strain evidence="7">CCUG 62763</strain>
    </source>
</reference>
<evidence type="ECO:0000256" key="3">
    <source>
        <dbReference type="ARBA" id="ARBA00023027"/>
    </source>
</evidence>
<gene>
    <name evidence="6" type="ORF">ACFO3M_17765</name>
</gene>
<evidence type="ECO:0000256" key="1">
    <source>
        <dbReference type="ARBA" id="ARBA00009986"/>
    </source>
</evidence>
<dbReference type="EMBL" id="JBHSGR010000021">
    <property type="protein sequence ID" value="MFC4695252.1"/>
    <property type="molecule type" value="Genomic_DNA"/>
</dbReference>
<evidence type="ECO:0000313" key="7">
    <source>
        <dbReference type="Proteomes" id="UP001596025"/>
    </source>
</evidence>
<dbReference type="Pfam" id="PF00171">
    <property type="entry name" value="Aldedh"/>
    <property type="match status" value="1"/>
</dbReference>
<dbReference type="InterPro" id="IPR015590">
    <property type="entry name" value="Aldehyde_DH_dom"/>
</dbReference>
<dbReference type="InterPro" id="IPR016163">
    <property type="entry name" value="Ald_DH_C"/>
</dbReference>
<organism evidence="6 7">
    <name type="scientific">Geodermatophilus arenarius</name>
    <dbReference type="NCBI Taxonomy" id="1137990"/>
    <lineage>
        <taxon>Bacteria</taxon>
        <taxon>Bacillati</taxon>
        <taxon>Actinomycetota</taxon>
        <taxon>Actinomycetes</taxon>
        <taxon>Geodermatophilales</taxon>
        <taxon>Geodermatophilaceae</taxon>
        <taxon>Geodermatophilus</taxon>
    </lineage>
</organism>
<dbReference type="PROSITE" id="PS00070">
    <property type="entry name" value="ALDEHYDE_DEHYDR_CYS"/>
    <property type="match status" value="1"/>
</dbReference>
<dbReference type="InterPro" id="IPR016161">
    <property type="entry name" value="Ald_DH/histidinol_DH"/>
</dbReference>
<dbReference type="PANTHER" id="PTHR43860:SF2">
    <property type="entry name" value="BETAINE ALDEHYDE DEHYDROGENASE-RELATED"/>
    <property type="match status" value="1"/>
</dbReference>
<dbReference type="Proteomes" id="UP001596025">
    <property type="component" value="Unassembled WGS sequence"/>
</dbReference>
<dbReference type="SUPFAM" id="SSF53720">
    <property type="entry name" value="ALDH-like"/>
    <property type="match status" value="1"/>
</dbReference>
<protein>
    <submittedName>
        <fullName evidence="6">Aldehyde dehydrogenase family protein</fullName>
    </submittedName>
</protein>
<comment type="similarity">
    <text evidence="1">Belongs to the aldehyde dehydrogenase family.</text>
</comment>
<evidence type="ECO:0000256" key="2">
    <source>
        <dbReference type="ARBA" id="ARBA00023002"/>
    </source>
</evidence>
<keyword evidence="7" id="KW-1185">Reference proteome</keyword>
<keyword evidence="2" id="KW-0560">Oxidoreductase</keyword>
<name>A0ABV9LP27_9ACTN</name>
<proteinExistence type="inferred from homology"/>
<comment type="caution">
    <text evidence="6">The sequence shown here is derived from an EMBL/GenBank/DDBJ whole genome shotgun (WGS) entry which is preliminary data.</text>
</comment>
<feature type="domain" description="Aldehyde dehydrogenase" evidence="5">
    <location>
        <begin position="13"/>
        <end position="476"/>
    </location>
</feature>
<comment type="pathway">
    <text evidence="4">Amine and polyamine biosynthesis; betaine biosynthesis via choline pathway; betaine from betaine aldehyde: step 1/1.</text>
</comment>
<dbReference type="RefSeq" id="WP_387991793.1">
    <property type="nucleotide sequence ID" value="NZ_JBHSGR010000021.1"/>
</dbReference>